<name>A0A133NYU2_GARVA</name>
<evidence type="ECO:0000313" key="3">
    <source>
        <dbReference type="Proteomes" id="UP000070687"/>
    </source>
</evidence>
<comment type="caution">
    <text evidence="1">The sequence shown here is derived from an EMBL/GenBank/DDBJ whole genome shotgun (WGS) entry which is preliminary data.</text>
</comment>
<dbReference type="EMBL" id="LRQB01000031">
    <property type="protein sequence ID" value="KXA21448.1"/>
    <property type="molecule type" value="Genomic_DNA"/>
</dbReference>
<dbReference type="GeneID" id="45577303"/>
<dbReference type="EMBL" id="MNLH01000002">
    <property type="protein sequence ID" value="PNS43441.1"/>
    <property type="molecule type" value="Genomic_DNA"/>
</dbReference>
<dbReference type="Proteomes" id="UP000236146">
    <property type="component" value="Unassembled WGS sequence"/>
</dbReference>
<accession>A0A133NYU2</accession>
<dbReference type="Proteomes" id="UP000070687">
    <property type="component" value="Unassembled WGS sequence"/>
</dbReference>
<dbReference type="OrthoDB" id="2242758at2"/>
<protein>
    <submittedName>
        <fullName evidence="1">Uncharacterized protein</fullName>
    </submittedName>
</protein>
<dbReference type="PATRIC" id="fig|2702.100.peg.522"/>
<evidence type="ECO:0000313" key="4">
    <source>
        <dbReference type="Proteomes" id="UP000236146"/>
    </source>
</evidence>
<reference evidence="2 4" key="2">
    <citation type="submission" date="2016-10" db="EMBL/GenBank/DDBJ databases">
        <authorList>
            <person name="Varghese N."/>
        </authorList>
    </citation>
    <scope>NUCLEOTIDE SEQUENCE [LARGE SCALE GENOMIC DNA]</scope>
    <source>
        <strain evidence="2 4">KA00225</strain>
    </source>
</reference>
<organism evidence="1 3">
    <name type="scientific">Gardnerella vaginalis</name>
    <dbReference type="NCBI Taxonomy" id="2702"/>
    <lineage>
        <taxon>Bacteria</taxon>
        <taxon>Bacillati</taxon>
        <taxon>Actinomycetota</taxon>
        <taxon>Actinomycetes</taxon>
        <taxon>Bifidobacteriales</taxon>
        <taxon>Bifidobacteriaceae</taxon>
        <taxon>Gardnerella</taxon>
    </lineage>
</organism>
<proteinExistence type="predicted"/>
<reference evidence="1 3" key="1">
    <citation type="submission" date="2016-01" db="EMBL/GenBank/DDBJ databases">
        <authorList>
            <person name="Oliw E.H."/>
        </authorList>
    </citation>
    <scope>NUCLEOTIDE SEQUENCE [LARGE SCALE GENOMIC DNA]</scope>
    <source>
        <strain evidence="1 3">PSS_7772B</strain>
    </source>
</reference>
<gene>
    <name evidence="2" type="ORF">BFS05_02365</name>
    <name evidence="1" type="ORF">HMPREF3208_00542</name>
</gene>
<sequence length="101" mass="11863">MHTWYEYMIQASKNSERDGDLWFRYLYKVIQDNGTKLTSDDVTRLLNSTVLTPFQKITLQDALTDGTHTREHVLQANRKAQPKNILQLFKEGRYGQDTTVR</sequence>
<dbReference type="RefSeq" id="WP_009994584.1">
    <property type="nucleotide sequence ID" value="NZ_JAJNOV010000002.1"/>
</dbReference>
<evidence type="ECO:0000313" key="2">
    <source>
        <dbReference type="EMBL" id="PNS43441.1"/>
    </source>
</evidence>
<dbReference type="AlphaFoldDB" id="A0A133NYU2"/>
<evidence type="ECO:0000313" key="1">
    <source>
        <dbReference type="EMBL" id="KXA21448.1"/>
    </source>
</evidence>